<dbReference type="Proteomes" id="UP000325313">
    <property type="component" value="Unassembled WGS sequence"/>
</dbReference>
<protein>
    <recommendedName>
        <fullName evidence="5">Secreted protein</fullName>
    </recommendedName>
</protein>
<name>A0A5B0RH45_PUCGR</name>
<reference evidence="3 4" key="1">
    <citation type="submission" date="2019-05" db="EMBL/GenBank/DDBJ databases">
        <title>Emergence of the Ug99 lineage of the wheat stem rust pathogen through somatic hybridization.</title>
        <authorList>
            <person name="Li F."/>
            <person name="Upadhyaya N.M."/>
            <person name="Sperschneider J."/>
            <person name="Matny O."/>
            <person name="Nguyen-Phuc H."/>
            <person name="Mago R."/>
            <person name="Raley C."/>
            <person name="Miller M.E."/>
            <person name="Silverstein K.A.T."/>
            <person name="Henningsen E."/>
            <person name="Hirsch C.D."/>
            <person name="Visser B."/>
            <person name="Pretorius Z.A."/>
            <person name="Steffenson B.J."/>
            <person name="Schwessinger B."/>
            <person name="Dodds P.N."/>
            <person name="Figueroa M."/>
        </authorList>
    </citation>
    <scope>NUCLEOTIDE SEQUENCE [LARGE SCALE GENOMIC DNA]</scope>
    <source>
        <strain evidence="3 4">Ug99</strain>
    </source>
</reference>
<keyword evidence="2" id="KW-0732">Signal</keyword>
<dbReference type="EMBL" id="VDEP01000203">
    <property type="protein sequence ID" value="KAA1124782.1"/>
    <property type="molecule type" value="Genomic_DNA"/>
</dbReference>
<evidence type="ECO:0000256" key="2">
    <source>
        <dbReference type="SAM" id="SignalP"/>
    </source>
</evidence>
<comment type="caution">
    <text evidence="3">The sequence shown here is derived from an EMBL/GenBank/DDBJ whole genome shotgun (WGS) entry which is preliminary data.</text>
</comment>
<proteinExistence type="predicted"/>
<evidence type="ECO:0008006" key="5">
    <source>
        <dbReference type="Google" id="ProtNLM"/>
    </source>
</evidence>
<gene>
    <name evidence="3" type="ORF">PGTUg99_034541</name>
</gene>
<evidence type="ECO:0000256" key="1">
    <source>
        <dbReference type="SAM" id="MobiDB-lite"/>
    </source>
</evidence>
<sequence length="99" mass="10928">MIGCRLPPTSLALFLMALLPPTEDGHPNSIKYRRLLNYSSLPVARNSCLVKDFLRIPSGLRPQTFHPPPTTHCNKPLYSPSPSSCPTRGPRFTSKAQIG</sequence>
<evidence type="ECO:0000313" key="3">
    <source>
        <dbReference type="EMBL" id="KAA1124782.1"/>
    </source>
</evidence>
<feature type="chain" id="PRO_5022789667" description="Secreted protein" evidence="2">
    <location>
        <begin position="25"/>
        <end position="99"/>
    </location>
</feature>
<feature type="signal peptide" evidence="2">
    <location>
        <begin position="1"/>
        <end position="24"/>
    </location>
</feature>
<dbReference type="AlphaFoldDB" id="A0A5B0RH45"/>
<accession>A0A5B0RH45</accession>
<organism evidence="3 4">
    <name type="scientific">Puccinia graminis f. sp. tritici</name>
    <dbReference type="NCBI Taxonomy" id="56615"/>
    <lineage>
        <taxon>Eukaryota</taxon>
        <taxon>Fungi</taxon>
        <taxon>Dikarya</taxon>
        <taxon>Basidiomycota</taxon>
        <taxon>Pucciniomycotina</taxon>
        <taxon>Pucciniomycetes</taxon>
        <taxon>Pucciniales</taxon>
        <taxon>Pucciniaceae</taxon>
        <taxon>Puccinia</taxon>
    </lineage>
</organism>
<evidence type="ECO:0000313" key="4">
    <source>
        <dbReference type="Proteomes" id="UP000325313"/>
    </source>
</evidence>
<feature type="region of interest" description="Disordered" evidence="1">
    <location>
        <begin position="60"/>
        <end position="99"/>
    </location>
</feature>